<keyword evidence="2" id="KW-1133">Transmembrane helix</keyword>
<dbReference type="STRING" id="1437603.GCA_000771525_01698"/>
<keyword evidence="4" id="KW-1185">Reference proteome</keyword>
<organism evidence="3 4">
    <name type="scientific">Bifidobacterium mongoliense DSM 21395</name>
    <dbReference type="NCBI Taxonomy" id="1437603"/>
    <lineage>
        <taxon>Bacteria</taxon>
        <taxon>Bacillati</taxon>
        <taxon>Actinomycetota</taxon>
        <taxon>Actinomycetes</taxon>
        <taxon>Bifidobacteriales</taxon>
        <taxon>Bifidobacteriaceae</taxon>
        <taxon>Bifidobacterium</taxon>
    </lineage>
</organism>
<feature type="region of interest" description="Disordered" evidence="1">
    <location>
        <begin position="1"/>
        <end position="26"/>
    </location>
</feature>
<keyword evidence="2" id="KW-0472">Membrane</keyword>
<feature type="region of interest" description="Disordered" evidence="1">
    <location>
        <begin position="656"/>
        <end position="737"/>
    </location>
</feature>
<sequence>MSIITPSSTRPSSSQASSGRSPRSPWSALSARFAGRGYLAVRRTAAALVGAACLFGALQGMPAHRVLAAPAAASPVAPATSAYGVHILDSDGGERQAKAPLSTWTSGPTVSNDLASTGDFFKLNTTRASDLHARAASDGASASIGSGTYQLCDRPAVTFSNLQATCTRDGGTEVSFDKLAVDGVSIINAGAMDKGYTYDLPDSIWGTTQLHVAERTTGADGSTSVTALRIEAEAGSSEIWRVQLGVVNCAPAPEPTTDPAVSGFTVTSPAGKTLISHKPRLDGVGKAAMNEFASADGVVSAKNVAIEHRRDGGSHASVGSFEQVPDTTSGVGEYMWSALRVYGLALDVDAKGRSTVTFGDGMGDGTAGVFANGVWINTGTDLYTGMGPDGTPRVHVYFNERIAHGDGSVTINALRYEDLTGAYPSVVLGQVLWTPSSTPVPQPTPEPTPAPEQGVMPMRYAYGLSASGPSDVAATALSRPKGQCEPGAPKQNGADAAQADASHGDVAKNDVPACVGTELQASAATADDGNAGQIAAKGLSSQVRADGSKASVDTLVLYPGTALETRLSDVAVSVDAKGHATMTTAGGTVAGTKVAAGEVKPNTRFAPKGRITTIVLNAQQSAQDGLQQVSGVLVDDGAGLGAKVQAAVITADAPAVTPVKPPVPSDGSGNGGSGSGGSDNGGSGAHGGSGSTGGAGGNASGDAGKSSGAIAQGESAATAAERSGQVGQAGRSSQQDRRRLALHRRLVLTGSAVAWMAGSAMAACVAGSALVVLRRRRRD</sequence>
<feature type="compositionally biased region" description="Low complexity" evidence="1">
    <location>
        <begin position="1"/>
        <end position="25"/>
    </location>
</feature>
<dbReference type="GeneID" id="93094709"/>
<evidence type="ECO:0000256" key="2">
    <source>
        <dbReference type="SAM" id="Phobius"/>
    </source>
</evidence>
<name>A0A087BSS7_9BIFI</name>
<keyword evidence="2" id="KW-0812">Transmembrane</keyword>
<feature type="region of interest" description="Disordered" evidence="1">
    <location>
        <begin position="471"/>
        <end position="504"/>
    </location>
</feature>
<evidence type="ECO:0000313" key="4">
    <source>
        <dbReference type="Proteomes" id="UP000029082"/>
    </source>
</evidence>
<dbReference type="RefSeq" id="WP_033512914.1">
    <property type="nucleotide sequence ID" value="NZ_JDUO01000008.1"/>
</dbReference>
<dbReference type="eggNOG" id="ENOG5033RTT">
    <property type="taxonomic scope" value="Bacteria"/>
</dbReference>
<reference evidence="3 4" key="1">
    <citation type="submission" date="2014-03" db="EMBL/GenBank/DDBJ databases">
        <title>Genomics of Bifidobacteria.</title>
        <authorList>
            <person name="Ventura M."/>
            <person name="Milani C."/>
            <person name="Lugli G.A."/>
        </authorList>
    </citation>
    <scope>NUCLEOTIDE SEQUENCE [LARGE SCALE GENOMIC DNA]</scope>
    <source>
        <strain evidence="3 4">DSM 21395</strain>
    </source>
</reference>
<feature type="compositionally biased region" description="Gly residues" evidence="1">
    <location>
        <begin position="668"/>
        <end position="699"/>
    </location>
</feature>
<dbReference type="OrthoDB" id="5109069at2"/>
<dbReference type="Proteomes" id="UP000029082">
    <property type="component" value="Unassembled WGS sequence"/>
</dbReference>
<comment type="caution">
    <text evidence="3">The sequence shown here is derived from an EMBL/GenBank/DDBJ whole genome shotgun (WGS) entry which is preliminary data.</text>
</comment>
<proteinExistence type="predicted"/>
<evidence type="ECO:0000256" key="1">
    <source>
        <dbReference type="SAM" id="MobiDB-lite"/>
    </source>
</evidence>
<accession>A0A087BSS7</accession>
<protein>
    <submittedName>
        <fullName evidence="3">Uncharacterized protein</fullName>
    </submittedName>
</protein>
<feature type="transmembrane region" description="Helical" evidence="2">
    <location>
        <begin position="752"/>
        <end position="773"/>
    </location>
</feature>
<evidence type="ECO:0000313" key="3">
    <source>
        <dbReference type="EMBL" id="KFI74077.1"/>
    </source>
</evidence>
<gene>
    <name evidence="3" type="ORF">BMON_1697</name>
</gene>
<dbReference type="AlphaFoldDB" id="A0A087BSS7"/>
<dbReference type="EMBL" id="JGZE01000029">
    <property type="protein sequence ID" value="KFI74077.1"/>
    <property type="molecule type" value="Genomic_DNA"/>
</dbReference>
<feature type="compositionally biased region" description="Low complexity" evidence="1">
    <location>
        <begin position="700"/>
        <end position="709"/>
    </location>
</feature>